<evidence type="ECO:0000256" key="7">
    <source>
        <dbReference type="SAM" id="Phobius"/>
    </source>
</evidence>
<reference evidence="9" key="2">
    <citation type="submission" date="2025-08" db="UniProtKB">
        <authorList>
            <consortium name="RefSeq"/>
        </authorList>
    </citation>
    <scope>IDENTIFICATION</scope>
    <source>
        <tissue evidence="9">Leaf</tissue>
    </source>
</reference>
<accession>A0A9R0JI38</accession>
<feature type="compositionally biased region" description="Low complexity" evidence="6">
    <location>
        <begin position="67"/>
        <end position="84"/>
    </location>
</feature>
<dbReference type="InterPro" id="IPR008511">
    <property type="entry name" value="ROH1-like"/>
</dbReference>
<evidence type="ECO:0000256" key="6">
    <source>
        <dbReference type="SAM" id="MobiDB-lite"/>
    </source>
</evidence>
<dbReference type="GO" id="GO:0016020">
    <property type="term" value="C:membrane"/>
    <property type="evidence" value="ECO:0007669"/>
    <property type="project" value="UniProtKB-SubCell"/>
</dbReference>
<keyword evidence="4 7" id="KW-0472">Membrane</keyword>
<evidence type="ECO:0000256" key="4">
    <source>
        <dbReference type="ARBA" id="ARBA00023136"/>
    </source>
</evidence>
<reference evidence="8" key="1">
    <citation type="journal article" date="2021" name="Nat. Commun.">
        <title>Genomic analyses provide insights into spinach domestication and the genetic basis of agronomic traits.</title>
        <authorList>
            <person name="Cai X."/>
            <person name="Sun X."/>
            <person name="Xu C."/>
            <person name="Sun H."/>
            <person name="Wang X."/>
            <person name="Ge C."/>
            <person name="Zhang Z."/>
            <person name="Wang Q."/>
            <person name="Fei Z."/>
            <person name="Jiao C."/>
            <person name="Wang Q."/>
        </authorList>
    </citation>
    <scope>NUCLEOTIDE SEQUENCE [LARGE SCALE GENOMIC DNA]</scope>
    <source>
        <strain evidence="8">cv. Varoflay</strain>
    </source>
</reference>
<feature type="transmembrane region" description="Helical" evidence="7">
    <location>
        <begin position="277"/>
        <end position="299"/>
    </location>
</feature>
<dbReference type="Pfam" id="PF05633">
    <property type="entry name" value="ROH1-like"/>
    <property type="match status" value="1"/>
</dbReference>
<dbReference type="OrthoDB" id="1878996at2759"/>
<feature type="region of interest" description="Disordered" evidence="6">
    <location>
        <begin position="61"/>
        <end position="92"/>
    </location>
</feature>
<keyword evidence="8" id="KW-1185">Reference proteome</keyword>
<dbReference type="KEGG" id="soe:110805600"/>
<proteinExistence type="inferred from homology"/>
<dbReference type="PANTHER" id="PTHR31509">
    <property type="entry name" value="BPS1-LIKE PROTEIN"/>
    <property type="match status" value="1"/>
</dbReference>
<gene>
    <name evidence="9" type="primary">LOC110805600</name>
</gene>
<keyword evidence="2 7" id="KW-0812">Transmembrane</keyword>
<keyword evidence="3 7" id="KW-1133">Transmembrane helix</keyword>
<evidence type="ECO:0000256" key="2">
    <source>
        <dbReference type="ARBA" id="ARBA00022692"/>
    </source>
</evidence>
<protein>
    <submittedName>
        <fullName evidence="9">Protein ROH1</fullName>
    </submittedName>
</protein>
<comment type="subcellular location">
    <subcellularLocation>
        <location evidence="1">Membrane</location>
        <topology evidence="1">Single-pass membrane protein</topology>
    </subcellularLocation>
</comment>
<feature type="region of interest" description="Disordered" evidence="6">
    <location>
        <begin position="210"/>
        <end position="238"/>
    </location>
</feature>
<dbReference type="Proteomes" id="UP000813463">
    <property type="component" value="Chromosome 6"/>
</dbReference>
<evidence type="ECO:0000256" key="5">
    <source>
        <dbReference type="ARBA" id="ARBA00035114"/>
    </source>
</evidence>
<evidence type="ECO:0000313" key="9">
    <source>
        <dbReference type="RefSeq" id="XP_021866914.1"/>
    </source>
</evidence>
<dbReference type="GeneID" id="110805600"/>
<organism evidence="8 9">
    <name type="scientific">Spinacia oleracea</name>
    <name type="common">Spinach</name>
    <dbReference type="NCBI Taxonomy" id="3562"/>
    <lineage>
        <taxon>Eukaryota</taxon>
        <taxon>Viridiplantae</taxon>
        <taxon>Streptophyta</taxon>
        <taxon>Embryophyta</taxon>
        <taxon>Tracheophyta</taxon>
        <taxon>Spermatophyta</taxon>
        <taxon>Magnoliopsida</taxon>
        <taxon>eudicotyledons</taxon>
        <taxon>Gunneridae</taxon>
        <taxon>Pentapetalae</taxon>
        <taxon>Caryophyllales</taxon>
        <taxon>Chenopodiaceae</taxon>
        <taxon>Chenopodioideae</taxon>
        <taxon>Anserineae</taxon>
        <taxon>Spinacia</taxon>
    </lineage>
</organism>
<evidence type="ECO:0000256" key="1">
    <source>
        <dbReference type="ARBA" id="ARBA00004167"/>
    </source>
</evidence>
<comment type="similarity">
    <text evidence="5">Belongs to the ROH1 family.</text>
</comment>
<name>A0A9R0JI38_SPIOL</name>
<dbReference type="RefSeq" id="XP_021866914.1">
    <property type="nucleotide sequence ID" value="XM_022011222.2"/>
</dbReference>
<evidence type="ECO:0000313" key="8">
    <source>
        <dbReference type="Proteomes" id="UP000813463"/>
    </source>
</evidence>
<sequence length="432" mass="47400">MWPGGADNKKIWAGGADNQGHFLGRISIRRNQVASMEGEVEDLELFQRKISDRFSDLLPPKKESYHSSGIPSSISISSAASDSPTAGSIDGDSSPFSGCETFLSIAWIRKLLDAFLSCETEFKAVLLIGREPSQVAKAPLDRLIPDLLDRAVKGLDICNGITHGIDAVKFMKNQAQIVVSALEQRPFTDGQIRRARRALAALQGSVVMDEKENTGKSTERSWSFGKRTSGASSKDRHHGLSFKSLSWSVAKHWSAAKQVQSISSNLNAPRSGEPTGLALTVYIMNVVLVFVMWALVAAIPCQDRAGLGTHIPVPKQSNWAHGICGVQEKIAEEWKKKEKKGSAGLMEEVIKIDKLAHSLVEFADNFHYPMEEEKEAEFAAQVAELAEICRKMDDGLGPLQSQIRELFHRLVRSRAMILDVLDQAGKSSTPHV</sequence>
<evidence type="ECO:0000256" key="3">
    <source>
        <dbReference type="ARBA" id="ARBA00022989"/>
    </source>
</evidence>
<dbReference type="AlphaFoldDB" id="A0A9R0JI38"/>
<feature type="compositionally biased region" description="Basic and acidic residues" evidence="6">
    <location>
        <begin position="210"/>
        <end position="219"/>
    </location>
</feature>